<dbReference type="RefSeq" id="WP_078787948.1">
    <property type="nucleotide sequence ID" value="NZ_FMTO01000013.1"/>
</dbReference>
<reference evidence="5 6" key="1">
    <citation type="submission" date="2017-02" db="EMBL/GenBank/DDBJ databases">
        <authorList>
            <person name="Peterson S.W."/>
        </authorList>
    </citation>
    <scope>NUCLEOTIDE SEQUENCE [LARGE SCALE GENOMIC DNA]</scope>
    <source>
        <strain evidence="5 6">ATCC 17233</strain>
    </source>
</reference>
<evidence type="ECO:0000256" key="4">
    <source>
        <dbReference type="SAM" id="SignalP"/>
    </source>
</evidence>
<dbReference type="Pfam" id="PF13416">
    <property type="entry name" value="SBP_bac_8"/>
    <property type="match status" value="1"/>
</dbReference>
<dbReference type="PANTHER" id="PTHR30061">
    <property type="entry name" value="MALTOSE-BINDING PERIPLASMIC PROTEIN"/>
    <property type="match status" value="1"/>
</dbReference>
<dbReference type="Proteomes" id="UP000189857">
    <property type="component" value="Unassembled WGS sequence"/>
</dbReference>
<proteinExistence type="inferred from homology"/>
<protein>
    <submittedName>
        <fullName evidence="5">Arabinogalactan oligomer / maltooligosaccharide transport system substrate-binding protein</fullName>
    </submittedName>
</protein>
<gene>
    <name evidence="5" type="ORF">SAMN02745110_02152</name>
</gene>
<dbReference type="Gene3D" id="3.40.190.10">
    <property type="entry name" value="Periplasmic binding protein-like II"/>
    <property type="match status" value="2"/>
</dbReference>
<evidence type="ECO:0000256" key="2">
    <source>
        <dbReference type="ARBA" id="ARBA00022448"/>
    </source>
</evidence>
<comment type="similarity">
    <text evidence="1">Belongs to the bacterial solute-binding protein 1 family.</text>
</comment>
<dbReference type="AlphaFoldDB" id="A0A1T4PV16"/>
<evidence type="ECO:0000256" key="3">
    <source>
        <dbReference type="ARBA" id="ARBA00022729"/>
    </source>
</evidence>
<keyword evidence="2" id="KW-0813">Transport</keyword>
<evidence type="ECO:0000313" key="5">
    <source>
        <dbReference type="EMBL" id="SJZ95392.1"/>
    </source>
</evidence>
<dbReference type="OrthoDB" id="9764072at2"/>
<name>A0A1T4PV16_9FIRM</name>
<evidence type="ECO:0000256" key="1">
    <source>
        <dbReference type="ARBA" id="ARBA00008520"/>
    </source>
</evidence>
<keyword evidence="3 4" id="KW-0732">Signal</keyword>
<organism evidence="5 6">
    <name type="scientific">Eubacterium ruminantium</name>
    <dbReference type="NCBI Taxonomy" id="42322"/>
    <lineage>
        <taxon>Bacteria</taxon>
        <taxon>Bacillati</taxon>
        <taxon>Bacillota</taxon>
        <taxon>Clostridia</taxon>
        <taxon>Eubacteriales</taxon>
        <taxon>Eubacteriaceae</taxon>
        <taxon>Eubacterium</taxon>
    </lineage>
</organism>
<dbReference type="PROSITE" id="PS00430">
    <property type="entry name" value="TONB_DEPENDENT_REC_1"/>
    <property type="match status" value="1"/>
</dbReference>
<dbReference type="SUPFAM" id="SSF53850">
    <property type="entry name" value="Periplasmic binding protein-like II"/>
    <property type="match status" value="1"/>
</dbReference>
<feature type="signal peptide" evidence="4">
    <location>
        <begin position="1"/>
        <end position="20"/>
    </location>
</feature>
<dbReference type="GO" id="GO:0055052">
    <property type="term" value="C:ATP-binding cassette (ABC) transporter complex, substrate-binding subunit-containing"/>
    <property type="evidence" value="ECO:0007669"/>
    <property type="project" value="TreeGrafter"/>
</dbReference>
<feature type="chain" id="PRO_5038566756" evidence="4">
    <location>
        <begin position="21"/>
        <end position="420"/>
    </location>
</feature>
<dbReference type="InterPro" id="IPR010916">
    <property type="entry name" value="TonB_box_CS"/>
</dbReference>
<dbReference type="PANTHER" id="PTHR30061:SF50">
    <property type="entry name" value="MALTOSE_MALTODEXTRIN-BINDING PERIPLASMIC PROTEIN"/>
    <property type="match status" value="1"/>
</dbReference>
<dbReference type="GO" id="GO:0015768">
    <property type="term" value="P:maltose transport"/>
    <property type="evidence" value="ECO:0007669"/>
    <property type="project" value="TreeGrafter"/>
</dbReference>
<accession>A0A1T4PV16</accession>
<dbReference type="EMBL" id="FUXA01000014">
    <property type="protein sequence ID" value="SJZ95392.1"/>
    <property type="molecule type" value="Genomic_DNA"/>
</dbReference>
<keyword evidence="6" id="KW-1185">Reference proteome</keyword>
<dbReference type="InterPro" id="IPR006059">
    <property type="entry name" value="SBP"/>
</dbReference>
<dbReference type="PROSITE" id="PS51257">
    <property type="entry name" value="PROKAR_LIPOPROTEIN"/>
    <property type="match status" value="1"/>
</dbReference>
<dbReference type="GO" id="GO:0042956">
    <property type="term" value="P:maltodextrin transmembrane transport"/>
    <property type="evidence" value="ECO:0007669"/>
    <property type="project" value="TreeGrafter"/>
</dbReference>
<evidence type="ECO:0000313" key="6">
    <source>
        <dbReference type="Proteomes" id="UP000189857"/>
    </source>
</evidence>
<dbReference type="GO" id="GO:1901982">
    <property type="term" value="F:maltose binding"/>
    <property type="evidence" value="ECO:0007669"/>
    <property type="project" value="TreeGrafter"/>
</dbReference>
<sequence length="420" mass="44878">MKKKLVAGLLATAMVASVFTGCGKKSDKKSENKESLEVTAEDKGEIKLWIADNTVDFTKSEIDKFFEANPNYAGFTVSIEPVGEGDAATNMITDVQGGADIYGFAQDQLARLVSAGAIAPVPKSGQEWIEQQNDAGAYGAATFDGTTYAYPLTSDNGYFLYYDKSVVTDPSKLESIIADCEKAGKGFYMEINSGWYSTAFFFGTGCKLEYGINSDGKLDSSTVTYASEDGVKAMKAIINLHKSKAFVNGSVVGNAANAAAIVSGTWDSGAAQDMFGANYACAKLPTFNVDGKDYQMSGFGGFKLLGVKPQTDSKKLVVCQALAKFLTSEEVQIARFDAVGWGPSNKAAQQSDKVKADPALTALAEQLSYTIPQGQYPNEFWDLAKGLGDSIISGDFDNASDDDIMKALTDFQNTCESYAK</sequence>